<dbReference type="EMBL" id="GBRH01275550">
    <property type="protein sequence ID" value="JAD22345.1"/>
    <property type="molecule type" value="Transcribed_RNA"/>
</dbReference>
<reference evidence="1" key="2">
    <citation type="journal article" date="2015" name="Data Brief">
        <title>Shoot transcriptome of the giant reed, Arundo donax.</title>
        <authorList>
            <person name="Barrero R.A."/>
            <person name="Guerrero F.D."/>
            <person name="Moolhuijzen P."/>
            <person name="Goolsby J.A."/>
            <person name="Tidwell J."/>
            <person name="Bellgard S.E."/>
            <person name="Bellgard M.I."/>
        </authorList>
    </citation>
    <scope>NUCLEOTIDE SEQUENCE</scope>
    <source>
        <tissue evidence="1">Shoot tissue taken approximately 20 cm above the soil surface</tissue>
    </source>
</reference>
<dbReference type="AlphaFoldDB" id="A0A0A8YAA0"/>
<sequence>MGPTGSIRSVKSCSSGQQR</sequence>
<accession>A0A0A8YAA0</accession>
<evidence type="ECO:0000313" key="1">
    <source>
        <dbReference type="EMBL" id="JAD22345.1"/>
    </source>
</evidence>
<protein>
    <submittedName>
        <fullName evidence="1">Uncharacterized protein</fullName>
    </submittedName>
</protein>
<reference evidence="1" key="1">
    <citation type="submission" date="2014-09" db="EMBL/GenBank/DDBJ databases">
        <authorList>
            <person name="Magalhaes I.L.F."/>
            <person name="Oliveira U."/>
            <person name="Santos F.R."/>
            <person name="Vidigal T.H.D.A."/>
            <person name="Brescovit A.D."/>
            <person name="Santos A.J."/>
        </authorList>
    </citation>
    <scope>NUCLEOTIDE SEQUENCE</scope>
    <source>
        <tissue evidence="1">Shoot tissue taken approximately 20 cm above the soil surface</tissue>
    </source>
</reference>
<organism evidence="1">
    <name type="scientific">Arundo donax</name>
    <name type="common">Giant reed</name>
    <name type="synonym">Donax arundinaceus</name>
    <dbReference type="NCBI Taxonomy" id="35708"/>
    <lineage>
        <taxon>Eukaryota</taxon>
        <taxon>Viridiplantae</taxon>
        <taxon>Streptophyta</taxon>
        <taxon>Embryophyta</taxon>
        <taxon>Tracheophyta</taxon>
        <taxon>Spermatophyta</taxon>
        <taxon>Magnoliopsida</taxon>
        <taxon>Liliopsida</taxon>
        <taxon>Poales</taxon>
        <taxon>Poaceae</taxon>
        <taxon>PACMAD clade</taxon>
        <taxon>Arundinoideae</taxon>
        <taxon>Arundineae</taxon>
        <taxon>Arundo</taxon>
    </lineage>
</organism>
<name>A0A0A8YAA0_ARUDO</name>
<proteinExistence type="predicted"/>